<comment type="caution">
    <text evidence="4">The sequence shown here is derived from an EMBL/GenBank/DDBJ whole genome shotgun (WGS) entry which is preliminary data.</text>
</comment>
<dbReference type="InterPro" id="IPR001878">
    <property type="entry name" value="Znf_CCHC"/>
</dbReference>
<dbReference type="PROSITE" id="PS50158">
    <property type="entry name" value="ZF_CCHC"/>
    <property type="match status" value="1"/>
</dbReference>
<feature type="transmembrane region" description="Helical" evidence="2">
    <location>
        <begin position="287"/>
        <end position="306"/>
    </location>
</feature>
<dbReference type="AlphaFoldDB" id="A0AA39RGQ4"/>
<dbReference type="GO" id="GO:0008270">
    <property type="term" value="F:zinc ion binding"/>
    <property type="evidence" value="ECO:0007669"/>
    <property type="project" value="UniProtKB-KW"/>
</dbReference>
<evidence type="ECO:0000313" key="4">
    <source>
        <dbReference type="EMBL" id="KAK0572714.1"/>
    </source>
</evidence>
<accession>A0AA39RGQ4</accession>
<keyword evidence="2" id="KW-1133">Transmembrane helix</keyword>
<organism evidence="4 5">
    <name type="scientific">Acer saccharum</name>
    <name type="common">Sugar maple</name>
    <dbReference type="NCBI Taxonomy" id="4024"/>
    <lineage>
        <taxon>Eukaryota</taxon>
        <taxon>Viridiplantae</taxon>
        <taxon>Streptophyta</taxon>
        <taxon>Embryophyta</taxon>
        <taxon>Tracheophyta</taxon>
        <taxon>Spermatophyta</taxon>
        <taxon>Magnoliopsida</taxon>
        <taxon>eudicotyledons</taxon>
        <taxon>Gunneridae</taxon>
        <taxon>Pentapetalae</taxon>
        <taxon>rosids</taxon>
        <taxon>malvids</taxon>
        <taxon>Sapindales</taxon>
        <taxon>Sapindaceae</taxon>
        <taxon>Hippocastanoideae</taxon>
        <taxon>Acereae</taxon>
        <taxon>Acer</taxon>
    </lineage>
</organism>
<proteinExistence type="predicted"/>
<gene>
    <name evidence="4" type="ORF">LWI29_036046</name>
</gene>
<protein>
    <recommendedName>
        <fullName evidence="3">CCHC-type domain-containing protein</fullName>
    </recommendedName>
</protein>
<dbReference type="GO" id="GO:0003676">
    <property type="term" value="F:nucleic acid binding"/>
    <property type="evidence" value="ECO:0007669"/>
    <property type="project" value="InterPro"/>
</dbReference>
<evidence type="ECO:0000256" key="2">
    <source>
        <dbReference type="SAM" id="Phobius"/>
    </source>
</evidence>
<keyword evidence="1" id="KW-0863">Zinc-finger</keyword>
<dbReference type="Proteomes" id="UP001168877">
    <property type="component" value="Unassembled WGS sequence"/>
</dbReference>
<name>A0AA39RGQ4_ACESA</name>
<dbReference type="EMBL" id="JAUESC010000388">
    <property type="protein sequence ID" value="KAK0572714.1"/>
    <property type="molecule type" value="Genomic_DNA"/>
</dbReference>
<evidence type="ECO:0000313" key="5">
    <source>
        <dbReference type="Proteomes" id="UP001168877"/>
    </source>
</evidence>
<keyword evidence="5" id="KW-1185">Reference proteome</keyword>
<feature type="transmembrane region" description="Helical" evidence="2">
    <location>
        <begin position="326"/>
        <end position="349"/>
    </location>
</feature>
<evidence type="ECO:0000259" key="3">
    <source>
        <dbReference type="PROSITE" id="PS50158"/>
    </source>
</evidence>
<keyword evidence="2" id="KW-0472">Membrane</keyword>
<feature type="transmembrane region" description="Helical" evidence="2">
    <location>
        <begin position="183"/>
        <end position="204"/>
    </location>
</feature>
<sequence>MLLRYERVLDFCYKCNRLGHTLGECSLPGDNWEVTTEANIRTVRGCGLQVLRKNTSMEMEDWSREEKASERVALVLLAQETPRRPKKIGECSLRVLRIGCFTCFTLAVLRCFVLKALRVLRIEGFTRAPYYIRGFTYVTLAMLRCSVSEALRVSHWLCFSALYQRLYVCSISKALHMLRIRGFMYFTLVVLQCSISEALHVLRIRGFMCAPYRRLDVFRTGCASVLRIEGFTCAPYRRLYMFSVSEDLRISHWLCFDAPYRRLYVCSVSEALHVSHWLCFDALYQRLYVFHTGCASMLRIGGFIILHVKFCEVMIFGYGCSIYWSIYYVIYFIINSCTGCALVFCFGVLCSIWRDFCNQGVVLCFRSLYAPCLERLLHSRCGAPLSESLFSVPIAGTLPL</sequence>
<keyword evidence="1" id="KW-0862">Zinc</keyword>
<keyword evidence="2" id="KW-0812">Transmembrane</keyword>
<reference evidence="4" key="2">
    <citation type="submission" date="2023-06" db="EMBL/GenBank/DDBJ databases">
        <authorList>
            <person name="Swenson N.G."/>
            <person name="Wegrzyn J.L."/>
            <person name="Mcevoy S.L."/>
        </authorList>
    </citation>
    <scope>NUCLEOTIDE SEQUENCE</scope>
    <source>
        <strain evidence="4">NS2018</strain>
        <tissue evidence="4">Leaf</tissue>
    </source>
</reference>
<evidence type="ECO:0000256" key="1">
    <source>
        <dbReference type="PROSITE-ProRule" id="PRU00047"/>
    </source>
</evidence>
<reference evidence="4" key="1">
    <citation type="journal article" date="2022" name="Plant J.">
        <title>Strategies of tolerance reflected in two North American maple genomes.</title>
        <authorList>
            <person name="McEvoy S.L."/>
            <person name="Sezen U.U."/>
            <person name="Trouern-Trend A."/>
            <person name="McMahon S.M."/>
            <person name="Schaberg P.G."/>
            <person name="Yang J."/>
            <person name="Wegrzyn J.L."/>
            <person name="Swenson N.G."/>
        </authorList>
    </citation>
    <scope>NUCLEOTIDE SEQUENCE</scope>
    <source>
        <strain evidence="4">NS2018</strain>
    </source>
</reference>
<keyword evidence="1" id="KW-0479">Metal-binding</keyword>
<feature type="domain" description="CCHC-type" evidence="3">
    <location>
        <begin position="12"/>
        <end position="25"/>
    </location>
</feature>